<proteinExistence type="predicted"/>
<gene>
    <name evidence="1" type="ORF">GCM10025881_36950</name>
</gene>
<organism evidence="1 2">
    <name type="scientific">Pseudolysinimonas kribbensis</name>
    <dbReference type="NCBI Taxonomy" id="433641"/>
    <lineage>
        <taxon>Bacteria</taxon>
        <taxon>Bacillati</taxon>
        <taxon>Actinomycetota</taxon>
        <taxon>Actinomycetes</taxon>
        <taxon>Micrococcales</taxon>
        <taxon>Microbacteriaceae</taxon>
        <taxon>Pseudolysinimonas</taxon>
    </lineage>
</organism>
<dbReference type="EMBL" id="BSVB01000001">
    <property type="protein sequence ID" value="GMA96871.1"/>
    <property type="molecule type" value="Genomic_DNA"/>
</dbReference>
<protein>
    <recommendedName>
        <fullName evidence="3">DUF1579 domain-containing protein</fullName>
    </recommendedName>
</protein>
<reference evidence="2" key="1">
    <citation type="journal article" date="2019" name="Int. J. Syst. Evol. Microbiol.">
        <title>The Global Catalogue of Microorganisms (GCM) 10K type strain sequencing project: providing services to taxonomists for standard genome sequencing and annotation.</title>
        <authorList>
            <consortium name="The Broad Institute Genomics Platform"/>
            <consortium name="The Broad Institute Genome Sequencing Center for Infectious Disease"/>
            <person name="Wu L."/>
            <person name="Ma J."/>
        </authorList>
    </citation>
    <scope>NUCLEOTIDE SEQUENCE [LARGE SCALE GENOMIC DNA]</scope>
    <source>
        <strain evidence="2">NBRC 108894</strain>
    </source>
</reference>
<comment type="caution">
    <text evidence="1">The sequence shown here is derived from an EMBL/GenBank/DDBJ whole genome shotgun (WGS) entry which is preliminary data.</text>
</comment>
<dbReference type="Proteomes" id="UP001157034">
    <property type="component" value="Unassembled WGS sequence"/>
</dbReference>
<evidence type="ECO:0000313" key="2">
    <source>
        <dbReference type="Proteomes" id="UP001157034"/>
    </source>
</evidence>
<keyword evidence="2" id="KW-1185">Reference proteome</keyword>
<dbReference type="RefSeq" id="WP_284255361.1">
    <property type="nucleotide sequence ID" value="NZ_BAAAQO010000004.1"/>
</dbReference>
<evidence type="ECO:0008006" key="3">
    <source>
        <dbReference type="Google" id="ProtNLM"/>
    </source>
</evidence>
<accession>A0ABQ6KB63</accession>
<sequence length="137" mass="15086">MIGTAALIPNPALRPLEVVVGQWRTTGTHPLMPGTTFRGRTSFAWLEGGAFLVMRTEMEQAEVPDAVAVIGSDDAAGTLTMSYFDERGVSRRYEVEFADGRLSWSRDEAGFAQRQTLVLSEDRSRMTGTGRMRRGGE</sequence>
<evidence type="ECO:0000313" key="1">
    <source>
        <dbReference type="EMBL" id="GMA96871.1"/>
    </source>
</evidence>
<name>A0ABQ6KB63_9MICO</name>